<dbReference type="EMBL" id="BLAL01000291">
    <property type="protein sequence ID" value="GET00806.1"/>
    <property type="molecule type" value="Genomic_DNA"/>
</dbReference>
<proteinExistence type="predicted"/>
<dbReference type="GO" id="GO:0005634">
    <property type="term" value="C:nucleus"/>
    <property type="evidence" value="ECO:0007669"/>
    <property type="project" value="UniProtKB-SubCell"/>
</dbReference>
<evidence type="ECO:0000256" key="6">
    <source>
        <dbReference type="SAM" id="MobiDB-lite"/>
    </source>
</evidence>
<comment type="caution">
    <text evidence="7">The sequence shown here is derived from an EMBL/GenBank/DDBJ whole genome shotgun (WGS) entry which is preliminary data.</text>
</comment>
<accession>A0A8H3R1U6</accession>
<evidence type="ECO:0000256" key="4">
    <source>
        <dbReference type="ARBA" id="ARBA00022833"/>
    </source>
</evidence>
<dbReference type="InterPro" id="IPR012337">
    <property type="entry name" value="RNaseH-like_sf"/>
</dbReference>
<dbReference type="SUPFAM" id="SSF53098">
    <property type="entry name" value="Ribonuclease H-like"/>
    <property type="match status" value="1"/>
</dbReference>
<gene>
    <name evidence="7" type="ORF">RCL2_002724800</name>
</gene>
<dbReference type="GO" id="GO:0008270">
    <property type="term" value="F:zinc ion binding"/>
    <property type="evidence" value="ECO:0007669"/>
    <property type="project" value="UniProtKB-KW"/>
</dbReference>
<reference evidence="7" key="1">
    <citation type="submission" date="2019-10" db="EMBL/GenBank/DDBJ databases">
        <title>Conservation and host-specific expression of non-tandemly repeated heterogenous ribosome RNA gene in arbuscular mycorrhizal fungi.</title>
        <authorList>
            <person name="Maeda T."/>
            <person name="Kobayashi Y."/>
            <person name="Nakagawa T."/>
            <person name="Ezawa T."/>
            <person name="Yamaguchi K."/>
            <person name="Bino T."/>
            <person name="Nishimoto Y."/>
            <person name="Shigenobu S."/>
            <person name="Kawaguchi M."/>
        </authorList>
    </citation>
    <scope>NUCLEOTIDE SEQUENCE</scope>
    <source>
        <strain evidence="7">HR1</strain>
    </source>
</reference>
<dbReference type="PANTHER" id="PTHR46481">
    <property type="entry name" value="ZINC FINGER BED DOMAIN-CONTAINING PROTEIN 4"/>
    <property type="match status" value="1"/>
</dbReference>
<evidence type="ECO:0000313" key="8">
    <source>
        <dbReference type="Proteomes" id="UP000615446"/>
    </source>
</evidence>
<dbReference type="Proteomes" id="UP000615446">
    <property type="component" value="Unassembled WGS sequence"/>
</dbReference>
<protein>
    <submittedName>
        <fullName evidence="7">Zinc finger BED domain-containing protein 1-like</fullName>
    </submittedName>
</protein>
<name>A0A8H3R1U6_9GLOM</name>
<evidence type="ECO:0000313" key="7">
    <source>
        <dbReference type="EMBL" id="GET00806.1"/>
    </source>
</evidence>
<sequence length="208" mass="23500">MLTLDPAFMIPSNKRLKKEINTGYTNAIEELKILLENTCKSASLTTDLWIAKSKHGYIGVTLHWLSEDFKVYDCLLCIYPHTGTNIVSFLKKKVAEFGLEEKITCIVTDNGSNMVNAINQWDGVQCLPCAAHTLQLSINRAFQKTNIYIKQIKRLECQRRNNTFLQDISDNSSDDDSDDSDDSTNKPSLNILTNPQEPILQNIANTKI</sequence>
<comment type="subcellular location">
    <subcellularLocation>
        <location evidence="1">Nucleus</location>
    </subcellularLocation>
</comment>
<keyword evidence="2" id="KW-0479">Metal-binding</keyword>
<evidence type="ECO:0000256" key="2">
    <source>
        <dbReference type="ARBA" id="ARBA00022723"/>
    </source>
</evidence>
<keyword evidence="5" id="KW-0539">Nucleus</keyword>
<feature type="region of interest" description="Disordered" evidence="6">
    <location>
        <begin position="166"/>
        <end position="192"/>
    </location>
</feature>
<dbReference type="InterPro" id="IPR052035">
    <property type="entry name" value="ZnF_BED_domain_contain"/>
</dbReference>
<keyword evidence="3" id="KW-0863">Zinc-finger</keyword>
<keyword evidence="4" id="KW-0862">Zinc</keyword>
<dbReference type="OrthoDB" id="2404704at2759"/>
<feature type="compositionally biased region" description="Acidic residues" evidence="6">
    <location>
        <begin position="172"/>
        <end position="182"/>
    </location>
</feature>
<evidence type="ECO:0000256" key="5">
    <source>
        <dbReference type="ARBA" id="ARBA00023242"/>
    </source>
</evidence>
<evidence type="ECO:0000256" key="1">
    <source>
        <dbReference type="ARBA" id="ARBA00004123"/>
    </source>
</evidence>
<dbReference type="AlphaFoldDB" id="A0A8H3R1U6"/>
<dbReference type="PANTHER" id="PTHR46481:SF10">
    <property type="entry name" value="ZINC FINGER BED DOMAIN-CONTAINING PROTEIN 39"/>
    <property type="match status" value="1"/>
</dbReference>
<organism evidence="7 8">
    <name type="scientific">Rhizophagus clarus</name>
    <dbReference type="NCBI Taxonomy" id="94130"/>
    <lineage>
        <taxon>Eukaryota</taxon>
        <taxon>Fungi</taxon>
        <taxon>Fungi incertae sedis</taxon>
        <taxon>Mucoromycota</taxon>
        <taxon>Glomeromycotina</taxon>
        <taxon>Glomeromycetes</taxon>
        <taxon>Glomerales</taxon>
        <taxon>Glomeraceae</taxon>
        <taxon>Rhizophagus</taxon>
    </lineage>
</organism>
<evidence type="ECO:0000256" key="3">
    <source>
        <dbReference type="ARBA" id="ARBA00022771"/>
    </source>
</evidence>